<reference evidence="3 4" key="1">
    <citation type="submission" date="2015-07" db="EMBL/GenBank/DDBJ databases">
        <title>Genome sequence of Leptolinea tardivitalis DSM 16556.</title>
        <authorList>
            <person name="Hemp J."/>
            <person name="Ward L.M."/>
            <person name="Pace L.A."/>
            <person name="Fischer W.W."/>
        </authorList>
    </citation>
    <scope>NUCLEOTIDE SEQUENCE [LARGE SCALE GENOMIC DNA]</scope>
    <source>
        <strain evidence="3 4">YMTK-2</strain>
    </source>
</reference>
<dbReference type="OrthoDB" id="9813938at2"/>
<keyword evidence="4" id="KW-1185">Reference proteome</keyword>
<gene>
    <name evidence="1" type="primary">gatC</name>
    <name evidence="3" type="ORF">ADM99_00160</name>
</gene>
<dbReference type="NCBIfam" id="TIGR00135">
    <property type="entry name" value="gatC"/>
    <property type="match status" value="1"/>
</dbReference>
<dbReference type="Pfam" id="PF02686">
    <property type="entry name" value="GatC"/>
    <property type="match status" value="1"/>
</dbReference>
<dbReference type="GO" id="GO:0016740">
    <property type="term" value="F:transferase activity"/>
    <property type="evidence" value="ECO:0007669"/>
    <property type="project" value="UniProtKB-KW"/>
</dbReference>
<dbReference type="SUPFAM" id="SSF141000">
    <property type="entry name" value="Glu-tRNAGln amidotransferase C subunit"/>
    <property type="match status" value="1"/>
</dbReference>
<dbReference type="STRING" id="229920.ADM99_00160"/>
<dbReference type="GO" id="GO:0005524">
    <property type="term" value="F:ATP binding"/>
    <property type="evidence" value="ECO:0007669"/>
    <property type="project" value="UniProtKB-KW"/>
</dbReference>
<evidence type="ECO:0000313" key="3">
    <source>
        <dbReference type="EMBL" id="KPL75080.1"/>
    </source>
</evidence>
<dbReference type="GO" id="GO:0050566">
    <property type="term" value="F:asparaginyl-tRNA synthase (glutamine-hydrolyzing) activity"/>
    <property type="evidence" value="ECO:0007669"/>
    <property type="project" value="RHEA"/>
</dbReference>
<dbReference type="PANTHER" id="PTHR15004:SF0">
    <property type="entry name" value="GLUTAMYL-TRNA(GLN) AMIDOTRANSFERASE SUBUNIT C, MITOCHONDRIAL"/>
    <property type="match status" value="1"/>
</dbReference>
<dbReference type="GO" id="GO:0050567">
    <property type="term" value="F:glutaminyl-tRNA synthase (glutamine-hydrolyzing) activity"/>
    <property type="evidence" value="ECO:0007669"/>
    <property type="project" value="UniProtKB-UniRule"/>
</dbReference>
<evidence type="ECO:0000313" key="4">
    <source>
        <dbReference type="Proteomes" id="UP000050430"/>
    </source>
</evidence>
<dbReference type="GO" id="GO:0006450">
    <property type="term" value="P:regulation of translational fidelity"/>
    <property type="evidence" value="ECO:0007669"/>
    <property type="project" value="InterPro"/>
</dbReference>
<evidence type="ECO:0000256" key="1">
    <source>
        <dbReference type="HAMAP-Rule" id="MF_00122"/>
    </source>
</evidence>
<organism evidence="3 4">
    <name type="scientific">Leptolinea tardivitalis</name>
    <dbReference type="NCBI Taxonomy" id="229920"/>
    <lineage>
        <taxon>Bacteria</taxon>
        <taxon>Bacillati</taxon>
        <taxon>Chloroflexota</taxon>
        <taxon>Anaerolineae</taxon>
        <taxon>Anaerolineales</taxon>
        <taxon>Anaerolineaceae</taxon>
        <taxon>Leptolinea</taxon>
    </lineage>
</organism>
<sequence>MSLSREEVIHIAKLARLELSDNEIERYQQQLSSILEYADRLKELNTSQIPPTSSVLPARSRFRDDVPVESLPTDKLLKNAPQSEKDQFKVPPALEGPQ</sequence>
<feature type="region of interest" description="Disordered" evidence="2">
    <location>
        <begin position="69"/>
        <end position="98"/>
    </location>
</feature>
<dbReference type="Proteomes" id="UP000050430">
    <property type="component" value="Unassembled WGS sequence"/>
</dbReference>
<dbReference type="EMBL" id="LGCK01000001">
    <property type="protein sequence ID" value="KPL75080.1"/>
    <property type="molecule type" value="Genomic_DNA"/>
</dbReference>
<keyword evidence="1" id="KW-0067">ATP-binding</keyword>
<protein>
    <recommendedName>
        <fullName evidence="1">Aspartyl/glutamyl-tRNA(Asn/Gln) amidotransferase subunit C</fullName>
        <shortName evidence="1">Asp/Glu-ADT subunit C</shortName>
        <ecNumber evidence="1">6.3.5.-</ecNumber>
    </recommendedName>
</protein>
<comment type="caution">
    <text evidence="3">The sequence shown here is derived from an EMBL/GenBank/DDBJ whole genome shotgun (WGS) entry which is preliminary data.</text>
</comment>
<dbReference type="PANTHER" id="PTHR15004">
    <property type="entry name" value="GLUTAMYL-TRNA(GLN) AMIDOTRANSFERASE SUBUNIT C, MITOCHONDRIAL"/>
    <property type="match status" value="1"/>
</dbReference>
<accession>A0A0P6WY01</accession>
<comment type="catalytic activity">
    <reaction evidence="1">
        <text>L-aspartyl-tRNA(Asn) + L-glutamine + ATP + H2O = L-asparaginyl-tRNA(Asn) + L-glutamate + ADP + phosphate + 2 H(+)</text>
        <dbReference type="Rhea" id="RHEA:14513"/>
        <dbReference type="Rhea" id="RHEA-COMP:9674"/>
        <dbReference type="Rhea" id="RHEA-COMP:9677"/>
        <dbReference type="ChEBI" id="CHEBI:15377"/>
        <dbReference type="ChEBI" id="CHEBI:15378"/>
        <dbReference type="ChEBI" id="CHEBI:29985"/>
        <dbReference type="ChEBI" id="CHEBI:30616"/>
        <dbReference type="ChEBI" id="CHEBI:43474"/>
        <dbReference type="ChEBI" id="CHEBI:58359"/>
        <dbReference type="ChEBI" id="CHEBI:78515"/>
        <dbReference type="ChEBI" id="CHEBI:78516"/>
        <dbReference type="ChEBI" id="CHEBI:456216"/>
    </reaction>
</comment>
<evidence type="ECO:0000256" key="2">
    <source>
        <dbReference type="SAM" id="MobiDB-lite"/>
    </source>
</evidence>
<dbReference type="EC" id="6.3.5.-" evidence="1"/>
<comment type="similarity">
    <text evidence="1">Belongs to the GatC family.</text>
</comment>
<comment type="subunit">
    <text evidence="1">Heterotrimer of A, B and C subunits.</text>
</comment>
<dbReference type="InterPro" id="IPR036113">
    <property type="entry name" value="Asp/Glu-ADT_sf_sub_c"/>
</dbReference>
<dbReference type="RefSeq" id="WP_062420719.1">
    <property type="nucleotide sequence ID" value="NZ_BBYA01000003.1"/>
</dbReference>
<keyword evidence="1" id="KW-0547">Nucleotide-binding</keyword>
<proteinExistence type="inferred from homology"/>
<dbReference type="GO" id="GO:0006412">
    <property type="term" value="P:translation"/>
    <property type="evidence" value="ECO:0007669"/>
    <property type="project" value="UniProtKB-UniRule"/>
</dbReference>
<dbReference type="HAMAP" id="MF_00122">
    <property type="entry name" value="GatC"/>
    <property type="match status" value="1"/>
</dbReference>
<keyword evidence="1" id="KW-0436">Ligase</keyword>
<name>A0A0P6WY01_9CHLR</name>
<comment type="function">
    <text evidence="1">Allows the formation of correctly charged Asn-tRNA(Asn) or Gln-tRNA(Gln) through the transamidation of misacylated Asp-tRNA(Asn) or Glu-tRNA(Gln) in organisms which lack either or both of asparaginyl-tRNA or glutaminyl-tRNA synthetases. The reaction takes place in the presence of glutamine and ATP through an activated phospho-Asp-tRNA(Asn) or phospho-Glu-tRNA(Gln).</text>
</comment>
<dbReference type="Gene3D" id="1.10.20.60">
    <property type="entry name" value="Glu-tRNAGln amidotransferase C subunit, N-terminal domain"/>
    <property type="match status" value="1"/>
</dbReference>
<keyword evidence="3" id="KW-0808">Transferase</keyword>
<dbReference type="AlphaFoldDB" id="A0A0P6WY01"/>
<comment type="catalytic activity">
    <reaction evidence="1">
        <text>L-glutamyl-tRNA(Gln) + L-glutamine + ATP + H2O = L-glutaminyl-tRNA(Gln) + L-glutamate + ADP + phosphate + H(+)</text>
        <dbReference type="Rhea" id="RHEA:17521"/>
        <dbReference type="Rhea" id="RHEA-COMP:9681"/>
        <dbReference type="Rhea" id="RHEA-COMP:9684"/>
        <dbReference type="ChEBI" id="CHEBI:15377"/>
        <dbReference type="ChEBI" id="CHEBI:15378"/>
        <dbReference type="ChEBI" id="CHEBI:29985"/>
        <dbReference type="ChEBI" id="CHEBI:30616"/>
        <dbReference type="ChEBI" id="CHEBI:43474"/>
        <dbReference type="ChEBI" id="CHEBI:58359"/>
        <dbReference type="ChEBI" id="CHEBI:78520"/>
        <dbReference type="ChEBI" id="CHEBI:78521"/>
        <dbReference type="ChEBI" id="CHEBI:456216"/>
    </reaction>
</comment>
<dbReference type="InterPro" id="IPR003837">
    <property type="entry name" value="GatC"/>
</dbReference>
<keyword evidence="1" id="KW-0648">Protein biosynthesis</keyword>
<dbReference type="GO" id="GO:0070681">
    <property type="term" value="P:glutaminyl-tRNAGln biosynthesis via transamidation"/>
    <property type="evidence" value="ECO:0007669"/>
    <property type="project" value="TreeGrafter"/>
</dbReference>